<evidence type="ECO:0000259" key="8">
    <source>
        <dbReference type="Pfam" id="PF17917"/>
    </source>
</evidence>
<feature type="compositionally biased region" description="Basic and acidic residues" evidence="7">
    <location>
        <begin position="327"/>
        <end position="348"/>
    </location>
</feature>
<dbReference type="InterPro" id="IPR043502">
    <property type="entry name" value="DNA/RNA_pol_sf"/>
</dbReference>
<keyword evidence="6" id="KW-0695">RNA-directed DNA polymerase</keyword>
<reference evidence="9 10" key="1">
    <citation type="submission" date="2018-09" db="EMBL/GenBank/DDBJ databases">
        <title>Genomic investigation of the strawberry pathogen Phytophthora fragariae indicates pathogenicity is determined by transcriptional variation in three key races.</title>
        <authorList>
            <person name="Adams T.M."/>
            <person name="Armitage A.D."/>
            <person name="Sobczyk M.K."/>
            <person name="Bates H.J."/>
            <person name="Dunwell J.M."/>
            <person name="Nellist C.F."/>
            <person name="Harrison R.J."/>
        </authorList>
    </citation>
    <scope>NUCLEOTIDE SEQUENCE [LARGE SCALE GENOMIC DNA]</scope>
    <source>
        <strain evidence="9 10">SCRP249</strain>
    </source>
</reference>
<evidence type="ECO:0000256" key="5">
    <source>
        <dbReference type="ARBA" id="ARBA00022801"/>
    </source>
</evidence>
<feature type="domain" description="Reverse transcriptase RNase H-like" evidence="8">
    <location>
        <begin position="666"/>
        <end position="769"/>
    </location>
</feature>
<keyword evidence="3" id="KW-0540">Nuclease</keyword>
<evidence type="ECO:0000256" key="1">
    <source>
        <dbReference type="ARBA" id="ARBA00022679"/>
    </source>
</evidence>
<dbReference type="SUPFAM" id="SSF56672">
    <property type="entry name" value="DNA/RNA polymerases"/>
    <property type="match status" value="1"/>
</dbReference>
<feature type="compositionally biased region" description="Basic and acidic residues" evidence="7">
    <location>
        <begin position="969"/>
        <end position="992"/>
    </location>
</feature>
<protein>
    <recommendedName>
        <fullName evidence="8">Reverse transcriptase RNase H-like domain-containing protein</fullName>
    </recommendedName>
</protein>
<feature type="compositionally biased region" description="Polar residues" evidence="7">
    <location>
        <begin position="233"/>
        <end position="243"/>
    </location>
</feature>
<organism evidence="9 10">
    <name type="scientific">Phytophthora rubi</name>
    <dbReference type="NCBI Taxonomy" id="129364"/>
    <lineage>
        <taxon>Eukaryota</taxon>
        <taxon>Sar</taxon>
        <taxon>Stramenopiles</taxon>
        <taxon>Oomycota</taxon>
        <taxon>Peronosporomycetes</taxon>
        <taxon>Peronosporales</taxon>
        <taxon>Peronosporaceae</taxon>
        <taxon>Phytophthora</taxon>
    </lineage>
</organism>
<dbReference type="GO" id="GO:0004519">
    <property type="term" value="F:endonuclease activity"/>
    <property type="evidence" value="ECO:0007669"/>
    <property type="project" value="UniProtKB-KW"/>
</dbReference>
<feature type="region of interest" description="Disordered" evidence="7">
    <location>
        <begin position="322"/>
        <end position="404"/>
    </location>
</feature>
<keyword evidence="5" id="KW-0378">Hydrolase</keyword>
<evidence type="ECO:0000313" key="9">
    <source>
        <dbReference type="EMBL" id="KAE8988201.1"/>
    </source>
</evidence>
<evidence type="ECO:0000256" key="4">
    <source>
        <dbReference type="ARBA" id="ARBA00022759"/>
    </source>
</evidence>
<gene>
    <name evidence="9" type="ORF">PR001_g22111</name>
</gene>
<feature type="compositionally biased region" description="Low complexity" evidence="7">
    <location>
        <begin position="258"/>
        <end position="268"/>
    </location>
</feature>
<feature type="region of interest" description="Disordered" evidence="7">
    <location>
        <begin position="225"/>
        <end position="269"/>
    </location>
</feature>
<dbReference type="FunFam" id="3.10.20.370:FF:000001">
    <property type="entry name" value="Retrovirus-related Pol polyprotein from transposon 17.6-like protein"/>
    <property type="match status" value="1"/>
</dbReference>
<keyword evidence="2" id="KW-0548">Nucleotidyltransferase</keyword>
<keyword evidence="4" id="KW-0255">Endonuclease</keyword>
<dbReference type="InterPro" id="IPR041373">
    <property type="entry name" value="RT_RNaseH"/>
</dbReference>
<evidence type="ECO:0000313" key="10">
    <source>
        <dbReference type="Proteomes" id="UP000429607"/>
    </source>
</evidence>
<dbReference type="GO" id="GO:0016787">
    <property type="term" value="F:hydrolase activity"/>
    <property type="evidence" value="ECO:0007669"/>
    <property type="project" value="UniProtKB-KW"/>
</dbReference>
<accession>A0A6A3J1J0</accession>
<dbReference type="CDD" id="cd09274">
    <property type="entry name" value="RNase_HI_RT_Ty3"/>
    <property type="match status" value="1"/>
</dbReference>
<evidence type="ECO:0000256" key="2">
    <source>
        <dbReference type="ARBA" id="ARBA00022695"/>
    </source>
</evidence>
<dbReference type="Pfam" id="PF17917">
    <property type="entry name" value="RT_RNaseH"/>
    <property type="match status" value="1"/>
</dbReference>
<feature type="region of interest" description="Disordered" evidence="7">
    <location>
        <begin position="939"/>
        <end position="998"/>
    </location>
</feature>
<dbReference type="EMBL" id="QXFV01002414">
    <property type="protein sequence ID" value="KAE8988201.1"/>
    <property type="molecule type" value="Genomic_DNA"/>
</dbReference>
<dbReference type="Gene3D" id="3.10.20.370">
    <property type="match status" value="1"/>
</dbReference>
<comment type="caution">
    <text evidence="9">The sequence shown here is derived from an EMBL/GenBank/DDBJ whole genome shotgun (WGS) entry which is preliminary data.</text>
</comment>
<keyword evidence="1" id="KW-0808">Transferase</keyword>
<feature type="region of interest" description="Disordered" evidence="7">
    <location>
        <begin position="827"/>
        <end position="891"/>
    </location>
</feature>
<dbReference type="Proteomes" id="UP000429607">
    <property type="component" value="Unassembled WGS sequence"/>
</dbReference>
<evidence type="ECO:0000256" key="7">
    <source>
        <dbReference type="SAM" id="MobiDB-lite"/>
    </source>
</evidence>
<dbReference type="PANTHER" id="PTHR34072:SF58">
    <property type="entry name" value="DNA (CYTOSINE-5-)-METHYLTRANSFERASE"/>
    <property type="match status" value="1"/>
</dbReference>
<dbReference type="AlphaFoldDB" id="A0A6A3J1J0"/>
<evidence type="ECO:0000256" key="6">
    <source>
        <dbReference type="ARBA" id="ARBA00022918"/>
    </source>
</evidence>
<dbReference type="GO" id="GO:0003964">
    <property type="term" value="F:RNA-directed DNA polymerase activity"/>
    <property type="evidence" value="ECO:0007669"/>
    <property type="project" value="UniProtKB-KW"/>
</dbReference>
<name>A0A6A3J1J0_9STRA</name>
<proteinExistence type="predicted"/>
<dbReference type="PANTHER" id="PTHR34072">
    <property type="entry name" value="ENZYMATIC POLYPROTEIN-RELATED"/>
    <property type="match status" value="1"/>
</dbReference>
<evidence type="ECO:0000256" key="3">
    <source>
        <dbReference type="ARBA" id="ARBA00022722"/>
    </source>
</evidence>
<feature type="region of interest" description="Disordered" evidence="7">
    <location>
        <begin position="1"/>
        <end position="107"/>
    </location>
</feature>
<sequence>MLRMPPVWALRQRVPRRRREGKERRLPGAARTEAATSGGKRRPGTEQNATGQRGQVADDGGAEEGQERRSTKSGSAVDDAARKKATGVRPGTSGSATSTGAKRLARTVRFEDEPTVFGMDTVLQHMATDAAERNDRRAAVYVATVRPTLASTRYASEEREAQLRARSGEGTETRSAGEGAEVVRTGEGAAAPLTERDDGVLRRTTMTSPLDDGRRRMMSQTTEITEAAEFESESTMPSPTEGGTNKEADPDAATTASGDGPPTDGVDGVDAHEEEAATMHGDGASDNDAVVQAKQDEISQARLARHKVRKAAKRRRFRALQLKRRREATEAGRQEVKEARQRQRRTEASEALDALQQRRQHGRDEPGTRESATARVSLVKQQREQTDAAVDDSTEYVGTEDGLPTATMEVGGERRCVKLDSCARYTIAGTYWMTLGDRVAMEAPVDYVEGIGGFLLDVVGVWRFELRSVFDEKVIVDACVVAGCTSEFLLGVDFMRAKGATMDFDKNEVRYRDGERAVVIPFRTRDGSGGARIAAVRMAGKMKLAERAVTPIQVSVVARDGEYGLFIPTKQTGSVMLAATLTKAHGGRAWIPAINTNSATARLPNKKELGTWIPLDGEMNILAMNGELQVERLNEWLDTMGDTVTPLQDESEVRIGVEEADALYPDFRLPFRVVTDASKIGLGACLMQEREGGWKPVAYASKVNSETEGKYGITELECLAVVWAIKLFRPYLYGRTFTILTDHAALKWLMTSPNLTGKLHRWALTLQEFDFDVQYRPGSTNVVADALSRAPVAATVLAAVGRRRLAKQRVAERTIPTEEVGTVAETEGATRAVARQKEGGQGIRDNAEPRTSEPSPDMTVPEHEERVPTGASSPRPGPEVTSVGGVDSDTTMLTATVRGTRTGVDPPVTKAQAAETEAVVGVTTAGEAVETDMVLPPKHTEVQSRRTRRTERRMEVENASRPQTRAAKRLADEEERRRREGMAAPSSHKDGPADAAVW</sequence>